<dbReference type="EMBL" id="SWFS01000429">
    <property type="protein sequence ID" value="KAA8904525.1"/>
    <property type="molecule type" value="Genomic_DNA"/>
</dbReference>
<dbReference type="PANTHER" id="PTHR16133:SF0">
    <property type="entry name" value="ZINC_IRON REGULATED TRANSPORTER-RELATED PROTEIN 102B, ISOFORM E"/>
    <property type="match status" value="1"/>
</dbReference>
<feature type="transmembrane region" description="Helical" evidence="8">
    <location>
        <begin position="218"/>
        <end position="239"/>
    </location>
</feature>
<accession>A0A642USG6</accession>
<dbReference type="GO" id="GO:0000139">
    <property type="term" value="C:Golgi membrane"/>
    <property type="evidence" value="ECO:0007669"/>
    <property type="project" value="UniProtKB-SubCell"/>
</dbReference>
<reference evidence="9" key="1">
    <citation type="journal article" date="2019" name="G3 (Bethesda)">
        <title>Genome Assemblies of Two Rare Opportunistic Yeast Pathogens: Diutina rugosa (syn. Candida rugosa) and Trichomonascus ciferrii (syn. Candida ciferrii).</title>
        <authorList>
            <person name="Mixao V."/>
            <person name="Saus E."/>
            <person name="Hansen A.P."/>
            <person name="Lass-Florl C."/>
            <person name="Gabaldon T."/>
        </authorList>
    </citation>
    <scope>NUCLEOTIDE SEQUENCE</scope>
    <source>
        <strain evidence="9">CBS 4856</strain>
    </source>
</reference>
<sequence>MPPFVTLLLLCLLMGAASYLSGLAPLSFNLSPHRIRLISSFGIGILVGTALIVIIPEGVETLYSVEGDADDQETYRRAIGISLVIGFVLMFLVDRLPDYLAKRRFAGFSSLPIDMSNLRFSAASTADDLQPGSGPVEGAAQEQAPPAGVSRSVSTSIGLIIHSVSDGIALGASVSSENSALEMIVFLAIMVHKAPASFGFSAVLLREGLPLNKVKRNLAMFAAAAPLGAILTYLIIKVLGASDQQLIQKWTGLLLLFSGGTFLFVSMHAMQELEDEPELPTDTAHSKSAGIDLALTFTGMLFPLLTLLVPDV</sequence>
<dbReference type="PANTHER" id="PTHR16133">
    <property type="entry name" value="SOLUTE CARRIER FAMILY 39 ZINC TRANSPORTER , MEMBER 9-RELATED"/>
    <property type="match status" value="1"/>
</dbReference>
<evidence type="ECO:0000256" key="7">
    <source>
        <dbReference type="SAM" id="MobiDB-lite"/>
    </source>
</evidence>
<evidence type="ECO:0000256" key="6">
    <source>
        <dbReference type="ARBA" id="ARBA00023136"/>
    </source>
</evidence>
<dbReference type="AlphaFoldDB" id="A0A642USG6"/>
<feature type="transmembrane region" description="Helical" evidence="8">
    <location>
        <begin position="6"/>
        <end position="28"/>
    </location>
</feature>
<feature type="transmembrane region" description="Helical" evidence="8">
    <location>
        <begin position="251"/>
        <end position="269"/>
    </location>
</feature>
<evidence type="ECO:0000256" key="3">
    <source>
        <dbReference type="ARBA" id="ARBA00022692"/>
    </source>
</evidence>
<dbReference type="OrthoDB" id="19859at2759"/>
<comment type="caution">
    <text evidence="9">The sequence shown here is derived from an EMBL/GenBank/DDBJ whole genome shotgun (WGS) entry which is preliminary data.</text>
</comment>
<proteinExistence type="predicted"/>
<organism evidence="9 10">
    <name type="scientific">Trichomonascus ciferrii</name>
    <dbReference type="NCBI Taxonomy" id="44093"/>
    <lineage>
        <taxon>Eukaryota</taxon>
        <taxon>Fungi</taxon>
        <taxon>Dikarya</taxon>
        <taxon>Ascomycota</taxon>
        <taxon>Saccharomycotina</taxon>
        <taxon>Dipodascomycetes</taxon>
        <taxon>Dipodascales</taxon>
        <taxon>Trichomonascaceae</taxon>
        <taxon>Trichomonascus</taxon>
        <taxon>Trichomonascus ciferrii complex</taxon>
    </lineage>
</organism>
<dbReference type="GO" id="GO:0046873">
    <property type="term" value="F:metal ion transmembrane transporter activity"/>
    <property type="evidence" value="ECO:0007669"/>
    <property type="project" value="InterPro"/>
</dbReference>
<dbReference type="Pfam" id="PF02535">
    <property type="entry name" value="Zip"/>
    <property type="match status" value="1"/>
</dbReference>
<keyword evidence="10" id="KW-1185">Reference proteome</keyword>
<evidence type="ECO:0000256" key="8">
    <source>
        <dbReference type="SAM" id="Phobius"/>
    </source>
</evidence>
<dbReference type="Proteomes" id="UP000761534">
    <property type="component" value="Unassembled WGS sequence"/>
</dbReference>
<evidence type="ECO:0000256" key="2">
    <source>
        <dbReference type="ARBA" id="ARBA00004394"/>
    </source>
</evidence>
<evidence type="ECO:0000256" key="1">
    <source>
        <dbReference type="ARBA" id="ARBA00004127"/>
    </source>
</evidence>
<evidence type="ECO:0000313" key="10">
    <source>
        <dbReference type="Proteomes" id="UP000761534"/>
    </source>
</evidence>
<evidence type="ECO:0000256" key="4">
    <source>
        <dbReference type="ARBA" id="ARBA00022989"/>
    </source>
</evidence>
<feature type="region of interest" description="Disordered" evidence="7">
    <location>
        <begin position="126"/>
        <end position="146"/>
    </location>
</feature>
<comment type="subcellular location">
    <subcellularLocation>
        <location evidence="1">Endomembrane system</location>
        <topology evidence="1">Multi-pass membrane protein</topology>
    </subcellularLocation>
    <subcellularLocation>
        <location evidence="2">Golgi apparatus membrane</location>
    </subcellularLocation>
</comment>
<evidence type="ECO:0000313" key="9">
    <source>
        <dbReference type="EMBL" id="KAA8904525.1"/>
    </source>
</evidence>
<keyword evidence="6 8" id="KW-0472">Membrane</keyword>
<dbReference type="GO" id="GO:0006829">
    <property type="term" value="P:zinc ion transport"/>
    <property type="evidence" value="ECO:0007669"/>
    <property type="project" value="InterPro"/>
</dbReference>
<dbReference type="InterPro" id="IPR003689">
    <property type="entry name" value="ZIP"/>
</dbReference>
<gene>
    <name evidence="9" type="ORF">TRICI_005470</name>
</gene>
<dbReference type="VEuPathDB" id="FungiDB:TRICI_005470"/>
<keyword evidence="4 8" id="KW-1133">Transmembrane helix</keyword>
<dbReference type="InterPro" id="IPR045891">
    <property type="entry name" value="ZIP9"/>
</dbReference>
<evidence type="ECO:0000256" key="5">
    <source>
        <dbReference type="ARBA" id="ARBA00023034"/>
    </source>
</evidence>
<feature type="transmembrane region" description="Helical" evidence="8">
    <location>
        <begin position="75"/>
        <end position="93"/>
    </location>
</feature>
<feature type="transmembrane region" description="Helical" evidence="8">
    <location>
        <begin position="184"/>
        <end position="206"/>
    </location>
</feature>
<feature type="transmembrane region" description="Helical" evidence="8">
    <location>
        <begin position="289"/>
        <end position="309"/>
    </location>
</feature>
<feature type="transmembrane region" description="Helical" evidence="8">
    <location>
        <begin position="35"/>
        <end position="55"/>
    </location>
</feature>
<protein>
    <recommendedName>
        <fullName evidence="11">Zinc/iron permease</fullName>
    </recommendedName>
</protein>
<keyword evidence="3 8" id="KW-0812">Transmembrane</keyword>
<name>A0A642USG6_9ASCO</name>
<keyword evidence="5" id="KW-0333">Golgi apparatus</keyword>
<evidence type="ECO:0008006" key="11">
    <source>
        <dbReference type="Google" id="ProtNLM"/>
    </source>
</evidence>